<evidence type="ECO:0000313" key="3">
    <source>
        <dbReference type="EMBL" id="QED27783.1"/>
    </source>
</evidence>
<dbReference type="KEGG" id="bbae:FRD01_11165"/>
<dbReference type="Pfam" id="PF02661">
    <property type="entry name" value="Fic"/>
    <property type="match status" value="1"/>
</dbReference>
<accession>A0A5B8XUP3</accession>
<dbReference type="PROSITE" id="PS51459">
    <property type="entry name" value="FIDO"/>
    <property type="match status" value="1"/>
</dbReference>
<evidence type="ECO:0000256" key="1">
    <source>
        <dbReference type="PIRSR" id="PIRSR640198-3"/>
    </source>
</evidence>
<keyword evidence="4" id="KW-1185">Reference proteome</keyword>
<evidence type="ECO:0000259" key="2">
    <source>
        <dbReference type="PROSITE" id="PS51459"/>
    </source>
</evidence>
<name>A0A5B8XUP3_9DELT</name>
<protein>
    <submittedName>
        <fullName evidence="3">Fic family protein</fullName>
    </submittedName>
</protein>
<reference evidence="3 4" key="1">
    <citation type="submission" date="2019-08" db="EMBL/GenBank/DDBJ databases">
        <authorList>
            <person name="Liang Q."/>
        </authorList>
    </citation>
    <scope>NUCLEOTIDE SEQUENCE [LARGE SCALE GENOMIC DNA]</scope>
    <source>
        <strain evidence="3 4">V1718</strain>
    </source>
</reference>
<dbReference type="SUPFAM" id="SSF140931">
    <property type="entry name" value="Fic-like"/>
    <property type="match status" value="1"/>
</dbReference>
<dbReference type="Gene3D" id="1.10.3290.10">
    <property type="entry name" value="Fido-like domain"/>
    <property type="match status" value="1"/>
</dbReference>
<proteinExistence type="predicted"/>
<dbReference type="InterPro" id="IPR036597">
    <property type="entry name" value="Fido-like_dom_sf"/>
</dbReference>
<dbReference type="RefSeq" id="WP_146959624.1">
    <property type="nucleotide sequence ID" value="NZ_CP042467.1"/>
</dbReference>
<dbReference type="PANTHER" id="PTHR13504:SF38">
    <property type="entry name" value="FIDO DOMAIN-CONTAINING PROTEIN"/>
    <property type="match status" value="1"/>
</dbReference>
<dbReference type="AlphaFoldDB" id="A0A5B8XUP3"/>
<dbReference type="InterPro" id="IPR040198">
    <property type="entry name" value="Fido_containing"/>
</dbReference>
<sequence>MNLTYLEIDHNRVHFDRLNRARGEFFNRLVMGWIYHEHALEGVVLSGDTLMRALERAPVRNWVDGQVQQSLLKLKDCTEFLYESAQNNVPITVEFIRELHVRLCDPGSDTAGRYRKRDTSPGVYNLNICPHGSVSYFLHKVADMAENDFKDVHPVRAASIVHWEYMKVFPFDEKSGLVGRLLMNYMLIRAGYPPAIIHQKDRPLYFSALDGHRTDLVEVLVDAISSTIGAAEAFSSQYLESDRHGLAL</sequence>
<dbReference type="InterPro" id="IPR003812">
    <property type="entry name" value="Fido"/>
</dbReference>
<evidence type="ECO:0000313" key="4">
    <source>
        <dbReference type="Proteomes" id="UP000321595"/>
    </source>
</evidence>
<feature type="site" description="Important for autoinhibition of adenylyltransferase activity" evidence="1">
    <location>
        <position position="41"/>
    </location>
</feature>
<organism evidence="3 4">
    <name type="scientific">Microvenator marinus</name>
    <dbReference type="NCBI Taxonomy" id="2600177"/>
    <lineage>
        <taxon>Bacteria</taxon>
        <taxon>Deltaproteobacteria</taxon>
        <taxon>Bradymonadales</taxon>
        <taxon>Microvenatoraceae</taxon>
        <taxon>Microvenator</taxon>
    </lineage>
</organism>
<dbReference type="EMBL" id="CP042467">
    <property type="protein sequence ID" value="QED27783.1"/>
    <property type="molecule type" value="Genomic_DNA"/>
</dbReference>
<feature type="domain" description="Fido" evidence="2">
    <location>
        <begin position="91"/>
        <end position="226"/>
    </location>
</feature>
<dbReference type="PANTHER" id="PTHR13504">
    <property type="entry name" value="FIDO DOMAIN-CONTAINING PROTEIN DDB_G0283145"/>
    <property type="match status" value="1"/>
</dbReference>
<dbReference type="Proteomes" id="UP000321595">
    <property type="component" value="Chromosome"/>
</dbReference>
<dbReference type="OrthoDB" id="9813719at2"/>
<gene>
    <name evidence="3" type="ORF">FRD01_11165</name>
</gene>